<dbReference type="InterPro" id="IPR036273">
    <property type="entry name" value="CRAL/TRIO_N_dom_sf"/>
</dbReference>
<dbReference type="CDD" id="cd00170">
    <property type="entry name" value="SEC14"/>
    <property type="match status" value="1"/>
</dbReference>
<dbReference type="PROSITE" id="PS50191">
    <property type="entry name" value="CRAL_TRIO"/>
    <property type="match status" value="1"/>
</dbReference>
<proteinExistence type="predicted"/>
<dbReference type="AlphaFoldDB" id="A0A453QN25"/>
<name>A0A453QN25_AEGTS</name>
<feature type="domain" description="CRAL-TRIO" evidence="2">
    <location>
        <begin position="123"/>
        <end position="285"/>
    </location>
</feature>
<reference evidence="3" key="5">
    <citation type="journal article" date="2021" name="G3 (Bethesda)">
        <title>Aegilops tauschii genome assembly Aet v5.0 features greater sequence contiguity and improved annotation.</title>
        <authorList>
            <person name="Wang L."/>
            <person name="Zhu T."/>
            <person name="Rodriguez J.C."/>
            <person name="Deal K.R."/>
            <person name="Dubcovsky J."/>
            <person name="McGuire P.E."/>
            <person name="Lux T."/>
            <person name="Spannagl M."/>
            <person name="Mayer K.F.X."/>
            <person name="Baldrich P."/>
            <person name="Meyers B.C."/>
            <person name="Huo N."/>
            <person name="Gu Y.Q."/>
            <person name="Zhou H."/>
            <person name="Devos K.M."/>
            <person name="Bennetzen J.L."/>
            <person name="Unver T."/>
            <person name="Budak H."/>
            <person name="Gulick P.J."/>
            <person name="Galiba G."/>
            <person name="Kalapos B."/>
            <person name="Nelson D.R."/>
            <person name="Li P."/>
            <person name="You F.M."/>
            <person name="Luo M.C."/>
            <person name="Dvorak J."/>
        </authorList>
    </citation>
    <scope>NUCLEOTIDE SEQUENCE [LARGE SCALE GENOMIC DNA]</scope>
    <source>
        <strain evidence="3">cv. AL8/78</strain>
    </source>
</reference>
<dbReference type="EnsemblPlants" id="AET7Gv20249000.2">
    <property type="protein sequence ID" value="AET7Gv20249000.2"/>
    <property type="gene ID" value="AET7Gv20249000"/>
</dbReference>
<dbReference type="FunFam" id="3.40.525.10:FF:000024">
    <property type="entry name" value="Sec14p-like phosphatidylinositol transfer family protein"/>
    <property type="match status" value="1"/>
</dbReference>
<evidence type="ECO:0000256" key="1">
    <source>
        <dbReference type="SAM" id="MobiDB-lite"/>
    </source>
</evidence>
<dbReference type="SMART" id="SM01100">
    <property type="entry name" value="CRAL_TRIO_N"/>
    <property type="match status" value="1"/>
</dbReference>
<evidence type="ECO:0000259" key="2">
    <source>
        <dbReference type="PROSITE" id="PS50191"/>
    </source>
</evidence>
<dbReference type="Gene3D" id="3.40.525.10">
    <property type="entry name" value="CRAL-TRIO lipid binding domain"/>
    <property type="match status" value="1"/>
</dbReference>
<reference evidence="3" key="4">
    <citation type="submission" date="2019-03" db="UniProtKB">
        <authorList>
            <consortium name="EnsemblPlants"/>
        </authorList>
    </citation>
    <scope>IDENTIFICATION</scope>
</reference>
<dbReference type="SUPFAM" id="SSF46938">
    <property type="entry name" value="CRAL/TRIO N-terminal domain"/>
    <property type="match status" value="1"/>
</dbReference>
<keyword evidence="4" id="KW-1185">Reference proteome</keyword>
<dbReference type="Pfam" id="PF00650">
    <property type="entry name" value="CRAL_TRIO"/>
    <property type="match status" value="1"/>
</dbReference>
<feature type="region of interest" description="Disordered" evidence="1">
    <location>
        <begin position="34"/>
        <end position="59"/>
    </location>
</feature>
<dbReference type="PANTHER" id="PTHR45824">
    <property type="entry name" value="GH16843P"/>
    <property type="match status" value="1"/>
</dbReference>
<sequence>RANYPCPSCSISSNNIYCGWERCSVAVGHSEAMSGQLKKTTRGEEAAQQRASSSEEQQQEKINEVRGLLDSLTEEMPSFLSDATIRRFLRARSWSTEQATKSLKETVKWRRQYRPDAISWDDIPETENEARRTHVADYLDKNGRSVLVANVPMKSKVSAKEQIKHLVYLLEYLATNSADEQDDFVVWLTDFRGWSISSTSLSIARESMHIIQNYYPGVIAVAIPFDPPRMFESFWKIAKNFVQPDMKEKVKFVYANKPESLKIMADIFDLDTLESSFGGRSTGTAFHINKYAERMRRADKMRGASKDSNGHNHN</sequence>
<reference evidence="4" key="2">
    <citation type="journal article" date="2017" name="Nat. Plants">
        <title>The Aegilops tauschii genome reveals multiple impacts of transposons.</title>
        <authorList>
            <person name="Zhao G."/>
            <person name="Zou C."/>
            <person name="Li K."/>
            <person name="Wang K."/>
            <person name="Li T."/>
            <person name="Gao L."/>
            <person name="Zhang X."/>
            <person name="Wang H."/>
            <person name="Yang Z."/>
            <person name="Liu X."/>
            <person name="Jiang W."/>
            <person name="Mao L."/>
            <person name="Kong X."/>
            <person name="Jiao Y."/>
            <person name="Jia J."/>
        </authorList>
    </citation>
    <scope>NUCLEOTIDE SEQUENCE [LARGE SCALE GENOMIC DNA]</scope>
    <source>
        <strain evidence="4">cv. AL8/78</strain>
    </source>
</reference>
<dbReference type="PANTHER" id="PTHR45824:SF7">
    <property type="entry name" value="OS05G0267800 PROTEIN"/>
    <property type="match status" value="1"/>
</dbReference>
<dbReference type="InterPro" id="IPR052578">
    <property type="entry name" value="PI_Transfer_CRAL-TRIO"/>
</dbReference>
<dbReference type="Pfam" id="PF03765">
    <property type="entry name" value="CRAL_TRIO_N"/>
    <property type="match status" value="1"/>
</dbReference>
<protein>
    <recommendedName>
        <fullName evidence="2">CRAL-TRIO domain-containing protein</fullName>
    </recommendedName>
</protein>
<dbReference type="Gramene" id="AET7Gv20249000.2">
    <property type="protein sequence ID" value="AET7Gv20249000.2"/>
    <property type="gene ID" value="AET7Gv20249000"/>
</dbReference>
<organism evidence="3 4">
    <name type="scientific">Aegilops tauschii subsp. strangulata</name>
    <name type="common">Goatgrass</name>
    <dbReference type="NCBI Taxonomy" id="200361"/>
    <lineage>
        <taxon>Eukaryota</taxon>
        <taxon>Viridiplantae</taxon>
        <taxon>Streptophyta</taxon>
        <taxon>Embryophyta</taxon>
        <taxon>Tracheophyta</taxon>
        <taxon>Spermatophyta</taxon>
        <taxon>Magnoliopsida</taxon>
        <taxon>Liliopsida</taxon>
        <taxon>Poales</taxon>
        <taxon>Poaceae</taxon>
        <taxon>BOP clade</taxon>
        <taxon>Pooideae</taxon>
        <taxon>Triticodae</taxon>
        <taxon>Triticeae</taxon>
        <taxon>Triticinae</taxon>
        <taxon>Aegilops</taxon>
    </lineage>
</organism>
<evidence type="ECO:0000313" key="3">
    <source>
        <dbReference type="EnsemblPlants" id="AET7Gv20249000.2"/>
    </source>
</evidence>
<dbReference type="InterPro" id="IPR001251">
    <property type="entry name" value="CRAL-TRIO_dom"/>
</dbReference>
<accession>A0A453QN25</accession>
<dbReference type="GO" id="GO:0008526">
    <property type="term" value="F:phosphatidylinositol transfer activity"/>
    <property type="evidence" value="ECO:0007669"/>
    <property type="project" value="TreeGrafter"/>
</dbReference>
<dbReference type="SMART" id="SM00516">
    <property type="entry name" value="SEC14"/>
    <property type="match status" value="1"/>
</dbReference>
<dbReference type="Proteomes" id="UP000015105">
    <property type="component" value="Chromosome 7D"/>
</dbReference>
<reference evidence="4" key="1">
    <citation type="journal article" date="2014" name="Science">
        <title>Ancient hybridizations among the ancestral genomes of bread wheat.</title>
        <authorList>
            <consortium name="International Wheat Genome Sequencing Consortium,"/>
            <person name="Marcussen T."/>
            <person name="Sandve S.R."/>
            <person name="Heier L."/>
            <person name="Spannagl M."/>
            <person name="Pfeifer M."/>
            <person name="Jakobsen K.S."/>
            <person name="Wulff B.B."/>
            <person name="Steuernagel B."/>
            <person name="Mayer K.F."/>
            <person name="Olsen O.A."/>
        </authorList>
    </citation>
    <scope>NUCLEOTIDE SEQUENCE [LARGE SCALE GENOMIC DNA]</scope>
    <source>
        <strain evidence="4">cv. AL8/78</strain>
    </source>
</reference>
<reference evidence="3" key="3">
    <citation type="journal article" date="2017" name="Nature">
        <title>Genome sequence of the progenitor of the wheat D genome Aegilops tauschii.</title>
        <authorList>
            <person name="Luo M.C."/>
            <person name="Gu Y.Q."/>
            <person name="Puiu D."/>
            <person name="Wang H."/>
            <person name="Twardziok S.O."/>
            <person name="Deal K.R."/>
            <person name="Huo N."/>
            <person name="Zhu T."/>
            <person name="Wang L."/>
            <person name="Wang Y."/>
            <person name="McGuire P.E."/>
            <person name="Liu S."/>
            <person name="Long H."/>
            <person name="Ramasamy R.K."/>
            <person name="Rodriguez J.C."/>
            <person name="Van S.L."/>
            <person name="Yuan L."/>
            <person name="Wang Z."/>
            <person name="Xia Z."/>
            <person name="Xiao L."/>
            <person name="Anderson O.D."/>
            <person name="Ouyang S."/>
            <person name="Liang Y."/>
            <person name="Zimin A.V."/>
            <person name="Pertea G."/>
            <person name="Qi P."/>
            <person name="Bennetzen J.L."/>
            <person name="Dai X."/>
            <person name="Dawson M.W."/>
            <person name="Muller H.G."/>
            <person name="Kugler K."/>
            <person name="Rivarola-Duarte L."/>
            <person name="Spannagl M."/>
            <person name="Mayer K.F.X."/>
            <person name="Lu F.H."/>
            <person name="Bevan M.W."/>
            <person name="Leroy P."/>
            <person name="Li P."/>
            <person name="You F.M."/>
            <person name="Sun Q."/>
            <person name="Liu Z."/>
            <person name="Lyons E."/>
            <person name="Wicker T."/>
            <person name="Salzberg S.L."/>
            <person name="Devos K.M."/>
            <person name="Dvorak J."/>
        </authorList>
    </citation>
    <scope>NUCLEOTIDE SEQUENCE [LARGE SCALE GENOMIC DNA]</scope>
    <source>
        <strain evidence="3">cv. AL8/78</strain>
    </source>
</reference>
<evidence type="ECO:0000313" key="4">
    <source>
        <dbReference type="Proteomes" id="UP000015105"/>
    </source>
</evidence>
<dbReference type="InterPro" id="IPR011074">
    <property type="entry name" value="CRAL/TRIO_N_dom"/>
</dbReference>
<dbReference type="SUPFAM" id="SSF52087">
    <property type="entry name" value="CRAL/TRIO domain"/>
    <property type="match status" value="1"/>
</dbReference>
<dbReference type="InterPro" id="IPR036865">
    <property type="entry name" value="CRAL-TRIO_dom_sf"/>
</dbReference>
<dbReference type="STRING" id="200361.A0A453QN25"/>